<protein>
    <submittedName>
        <fullName evidence="2">Uncharacterized protein</fullName>
    </submittedName>
</protein>
<dbReference type="Proteomes" id="UP001229421">
    <property type="component" value="Unassembled WGS sequence"/>
</dbReference>
<gene>
    <name evidence="2" type="ORF">QVD17_02211</name>
</gene>
<keyword evidence="3" id="KW-1185">Reference proteome</keyword>
<evidence type="ECO:0000256" key="1">
    <source>
        <dbReference type="SAM" id="MobiDB-lite"/>
    </source>
</evidence>
<name>A0AAD8LC07_TARER</name>
<feature type="compositionally biased region" description="Basic and acidic residues" evidence="1">
    <location>
        <begin position="19"/>
        <end position="30"/>
    </location>
</feature>
<dbReference type="EMBL" id="JAUHHV010000001">
    <property type="protein sequence ID" value="KAK1436431.1"/>
    <property type="molecule type" value="Genomic_DNA"/>
</dbReference>
<comment type="caution">
    <text evidence="2">The sequence shown here is derived from an EMBL/GenBank/DDBJ whole genome shotgun (WGS) entry which is preliminary data.</text>
</comment>
<organism evidence="2 3">
    <name type="scientific">Tagetes erecta</name>
    <name type="common">African marigold</name>
    <dbReference type="NCBI Taxonomy" id="13708"/>
    <lineage>
        <taxon>Eukaryota</taxon>
        <taxon>Viridiplantae</taxon>
        <taxon>Streptophyta</taxon>
        <taxon>Embryophyta</taxon>
        <taxon>Tracheophyta</taxon>
        <taxon>Spermatophyta</taxon>
        <taxon>Magnoliopsida</taxon>
        <taxon>eudicotyledons</taxon>
        <taxon>Gunneridae</taxon>
        <taxon>Pentapetalae</taxon>
        <taxon>asterids</taxon>
        <taxon>campanulids</taxon>
        <taxon>Asterales</taxon>
        <taxon>Asteraceae</taxon>
        <taxon>Asteroideae</taxon>
        <taxon>Heliantheae alliance</taxon>
        <taxon>Tageteae</taxon>
        <taxon>Tagetes</taxon>
    </lineage>
</organism>
<proteinExistence type="predicted"/>
<sequence>MLKLLVFKKKRIEACNWRDNNKNEDVDPKQNKPKPYPNTHRRPIHLSAKTKSFFFFFLLLQQQQQHDPIHQINFIHWWY</sequence>
<reference evidence="2" key="1">
    <citation type="journal article" date="2023" name="bioRxiv">
        <title>Improved chromosome-level genome assembly for marigold (Tagetes erecta).</title>
        <authorList>
            <person name="Jiang F."/>
            <person name="Yuan L."/>
            <person name="Wang S."/>
            <person name="Wang H."/>
            <person name="Xu D."/>
            <person name="Wang A."/>
            <person name="Fan W."/>
        </authorList>
    </citation>
    <scope>NUCLEOTIDE SEQUENCE</scope>
    <source>
        <strain evidence="2">WSJ</strain>
        <tissue evidence="2">Leaf</tissue>
    </source>
</reference>
<feature type="region of interest" description="Disordered" evidence="1">
    <location>
        <begin position="18"/>
        <end position="42"/>
    </location>
</feature>
<accession>A0AAD8LC07</accession>
<evidence type="ECO:0000313" key="2">
    <source>
        <dbReference type="EMBL" id="KAK1436431.1"/>
    </source>
</evidence>
<dbReference type="AlphaFoldDB" id="A0AAD8LC07"/>
<evidence type="ECO:0000313" key="3">
    <source>
        <dbReference type="Proteomes" id="UP001229421"/>
    </source>
</evidence>